<protein>
    <submittedName>
        <fullName evidence="2">Probable Zinc-ribbon domain-containing protein</fullName>
    </submittedName>
</protein>
<dbReference type="AlphaFoldDB" id="A0A1H4I644"/>
<evidence type="ECO:0000259" key="1">
    <source>
        <dbReference type="Pfam" id="PF14311"/>
    </source>
</evidence>
<evidence type="ECO:0000313" key="3">
    <source>
        <dbReference type="Proteomes" id="UP000183561"/>
    </source>
</evidence>
<proteinExistence type="predicted"/>
<dbReference type="Pfam" id="PF14311">
    <property type="entry name" value="DUF4379"/>
    <property type="match status" value="1"/>
</dbReference>
<keyword evidence="3" id="KW-1185">Reference proteome</keyword>
<dbReference type="InterPro" id="IPR025487">
    <property type="entry name" value="DUF4379"/>
</dbReference>
<dbReference type="EMBL" id="FNSV01000001">
    <property type="protein sequence ID" value="SEB29564.1"/>
    <property type="molecule type" value="Genomic_DNA"/>
</dbReference>
<accession>A0A1H4I644</accession>
<dbReference type="Proteomes" id="UP000183561">
    <property type="component" value="Unassembled WGS sequence"/>
</dbReference>
<reference evidence="3" key="1">
    <citation type="submission" date="2016-10" db="EMBL/GenBank/DDBJ databases">
        <authorList>
            <person name="Varghese N."/>
            <person name="Submissions S."/>
        </authorList>
    </citation>
    <scope>NUCLEOTIDE SEQUENCE [LARGE SCALE GENOMIC DNA]</scope>
    <source>
        <strain evidence="3">DSM 44498</strain>
    </source>
</reference>
<gene>
    <name evidence="2" type="ORF">SAMN04490239_0110</name>
</gene>
<dbReference type="OrthoDB" id="4140166at2"/>
<feature type="domain" description="Treble clef zinc finger" evidence="1">
    <location>
        <begin position="10"/>
        <end position="69"/>
    </location>
</feature>
<organism evidence="2 3">
    <name type="scientific">Rhodococcus koreensis</name>
    <dbReference type="NCBI Taxonomy" id="99653"/>
    <lineage>
        <taxon>Bacteria</taxon>
        <taxon>Bacillati</taxon>
        <taxon>Actinomycetota</taxon>
        <taxon>Actinomycetes</taxon>
        <taxon>Mycobacteriales</taxon>
        <taxon>Nocardiaceae</taxon>
        <taxon>Rhodococcus</taxon>
    </lineage>
</organism>
<evidence type="ECO:0000313" key="2">
    <source>
        <dbReference type="EMBL" id="SEB29564.1"/>
    </source>
</evidence>
<dbReference type="RefSeq" id="WP_143051280.1">
    <property type="nucleotide sequence ID" value="NZ_FNSV01000001.1"/>
</dbReference>
<name>A0A1H4I644_9NOCA</name>
<sequence>MRFKDKYPELFRQLDPARNSGIDLDSIPVSSHEMLWWRCPVGHQWRETPLQRCSPAMWKNGDVDACLYCVAPGCLVYSCGHRSFRSSESTFRVLAHPCAKCEITEHVRLILDAVDDSAGAAVALLDADPYYARFCAQASEIVEWWDEIFPLVEAYFVRMVSVYVAIAVVEHRPELSYPTSSLLGACMLRILAALPHSVRDELHSAVPDDAGDFRRTHLPGRHNSEIGWSLKKLGFDILDTPLDDDVERRLQFCEQQRFSATGEQPPIDLHGRHYPPFAHLPRDRERGASSELRGFRSKQLPPRIPAVRVTLGESSPADTDDPLGRTHLGYHRDLTPHELWERARGVWKLRADHVAASTIALVVHDKTVVLVASITGLTIHRGGLAILGEPIPDHPLIGTPDPLHTPSPLAHGVIDGEGVLDQESKCARA</sequence>